<evidence type="ECO:0000256" key="5">
    <source>
        <dbReference type="PROSITE-ProRule" id="PRU00175"/>
    </source>
</evidence>
<keyword evidence="5" id="KW-0479">Metal-binding</keyword>
<evidence type="ECO:0000256" key="2">
    <source>
        <dbReference type="ARBA" id="ARBA00022692"/>
    </source>
</evidence>
<gene>
    <name evidence="9" type="ORF">SLS62_005191</name>
</gene>
<feature type="domain" description="RING-type" evidence="8">
    <location>
        <begin position="91"/>
        <end position="143"/>
    </location>
</feature>
<proteinExistence type="predicted"/>
<keyword evidence="10" id="KW-1185">Reference proteome</keyword>
<accession>A0AAN9V1M3</accession>
<dbReference type="GO" id="GO:0016020">
    <property type="term" value="C:membrane"/>
    <property type="evidence" value="ECO:0007669"/>
    <property type="project" value="UniProtKB-SubCell"/>
</dbReference>
<evidence type="ECO:0000256" key="7">
    <source>
        <dbReference type="SAM" id="Phobius"/>
    </source>
</evidence>
<dbReference type="InterPro" id="IPR013083">
    <property type="entry name" value="Znf_RING/FYVE/PHD"/>
</dbReference>
<evidence type="ECO:0000256" key="6">
    <source>
        <dbReference type="SAM" id="MobiDB-lite"/>
    </source>
</evidence>
<dbReference type="PROSITE" id="PS50089">
    <property type="entry name" value="ZF_RING_2"/>
    <property type="match status" value="1"/>
</dbReference>
<name>A0AAN9V1M3_9PEZI</name>
<feature type="compositionally biased region" description="Pro residues" evidence="6">
    <location>
        <begin position="7"/>
        <end position="16"/>
    </location>
</feature>
<keyword evidence="4 7" id="KW-0472">Membrane</keyword>
<evidence type="ECO:0000313" key="10">
    <source>
        <dbReference type="Proteomes" id="UP001320420"/>
    </source>
</evidence>
<keyword evidence="5" id="KW-0863">Zinc-finger</keyword>
<dbReference type="GO" id="GO:0008270">
    <property type="term" value="F:zinc ion binding"/>
    <property type="evidence" value="ECO:0007669"/>
    <property type="project" value="UniProtKB-KW"/>
</dbReference>
<evidence type="ECO:0000313" key="9">
    <source>
        <dbReference type="EMBL" id="KAK7752849.1"/>
    </source>
</evidence>
<comment type="subcellular location">
    <subcellularLocation>
        <location evidence="1">Membrane</location>
        <topology evidence="1">Multi-pass membrane protein</topology>
    </subcellularLocation>
</comment>
<feature type="region of interest" description="Disordered" evidence="6">
    <location>
        <begin position="340"/>
        <end position="381"/>
    </location>
</feature>
<feature type="transmembrane region" description="Helical" evidence="7">
    <location>
        <begin position="400"/>
        <end position="427"/>
    </location>
</feature>
<feature type="region of interest" description="Disordered" evidence="6">
    <location>
        <begin position="1"/>
        <end position="86"/>
    </location>
</feature>
<dbReference type="PANTHER" id="PTHR46283">
    <property type="entry name" value="E3 UBIQUITIN-PROTEIN LIGASE MARCH5"/>
    <property type="match status" value="1"/>
</dbReference>
<evidence type="ECO:0000259" key="8">
    <source>
        <dbReference type="PROSITE" id="PS50089"/>
    </source>
</evidence>
<evidence type="ECO:0000256" key="3">
    <source>
        <dbReference type="ARBA" id="ARBA00022989"/>
    </source>
</evidence>
<protein>
    <recommendedName>
        <fullName evidence="8">RING-type domain-containing protein</fullName>
    </recommendedName>
</protein>
<evidence type="ECO:0000256" key="1">
    <source>
        <dbReference type="ARBA" id="ARBA00004141"/>
    </source>
</evidence>
<dbReference type="Gene3D" id="3.30.40.10">
    <property type="entry name" value="Zinc/RING finger domain, C3HC4 (zinc finger)"/>
    <property type="match status" value="1"/>
</dbReference>
<evidence type="ECO:0000256" key="4">
    <source>
        <dbReference type="ARBA" id="ARBA00023136"/>
    </source>
</evidence>
<keyword evidence="2 7" id="KW-0812">Transmembrane</keyword>
<sequence length="503" mass="54218">MASEQQSPPPSSPPQPTTTLGFDTGADADANNEPSLGPHADLSSPLGSPMEEEAAPLSSTTDGDDDDDNNHNHSSSNHNPNPHDEENTHRCFICLTDEPEETLSRADWVTPCGCTLEGHQACLLDWIADLEAQGKELWCPLCHGPIRLSGERRSAAVRLHQALGLALANWSPTVVLAFLGAGTVAGSAAYGFEALELFAGPDVAASFLLRDKPVSPFPPELQRRVPALSLDGGWFALRALSSVHFGPLCVLPLIGPALMIQSQAVGWNSLIDPKTQAISWPPTMQQAFTLLPAVQSSYTILYNEFLGRLEKKWEKMAKRPYTPQARENGAATAIGAAEPGVVAVPPPPTPGAEAQAANHHEDDNNHQHEDAAEDGDDDAAAAPLANRNGIRVEVDGVEDMWMVSFVAGALLWPGVCYGMGALMRLLLPRRFVTRPTAAAAAGGKGPITTTGLLQERWGRSLVGGCLFVVLKDAFSLYVKYRRAMDRPHRRVRNVDRSRVRNRK</sequence>
<dbReference type="InterPro" id="IPR001841">
    <property type="entry name" value="Znf_RING"/>
</dbReference>
<comment type="caution">
    <text evidence="9">The sequence shown here is derived from an EMBL/GenBank/DDBJ whole genome shotgun (WGS) entry which is preliminary data.</text>
</comment>
<dbReference type="EMBL" id="JAKJXP020000034">
    <property type="protein sequence ID" value="KAK7752849.1"/>
    <property type="molecule type" value="Genomic_DNA"/>
</dbReference>
<organism evidence="9 10">
    <name type="scientific">Diatrype stigma</name>
    <dbReference type="NCBI Taxonomy" id="117547"/>
    <lineage>
        <taxon>Eukaryota</taxon>
        <taxon>Fungi</taxon>
        <taxon>Dikarya</taxon>
        <taxon>Ascomycota</taxon>
        <taxon>Pezizomycotina</taxon>
        <taxon>Sordariomycetes</taxon>
        <taxon>Xylariomycetidae</taxon>
        <taxon>Xylariales</taxon>
        <taxon>Diatrypaceae</taxon>
        <taxon>Diatrype</taxon>
    </lineage>
</organism>
<feature type="compositionally biased region" description="Basic and acidic residues" evidence="6">
    <location>
        <begin position="358"/>
        <end position="370"/>
    </location>
</feature>
<keyword evidence="3 7" id="KW-1133">Transmembrane helix</keyword>
<keyword evidence="5" id="KW-0862">Zinc</keyword>
<reference evidence="9 10" key="1">
    <citation type="submission" date="2024-02" db="EMBL/GenBank/DDBJ databases">
        <title>De novo assembly and annotation of 12 fungi associated with fruit tree decline syndrome in Ontario, Canada.</title>
        <authorList>
            <person name="Sulman M."/>
            <person name="Ellouze W."/>
            <person name="Ilyukhin E."/>
        </authorList>
    </citation>
    <scope>NUCLEOTIDE SEQUENCE [LARGE SCALE GENOMIC DNA]</scope>
    <source>
        <strain evidence="9 10">M11/M66-122</strain>
    </source>
</reference>
<dbReference type="Proteomes" id="UP001320420">
    <property type="component" value="Unassembled WGS sequence"/>
</dbReference>
<dbReference type="AlphaFoldDB" id="A0AAN9V1M3"/>